<dbReference type="FunFam" id="3.30.519.10:FF:000005">
    <property type="entry name" value="Rab GDP dissociation inhibitor"/>
    <property type="match status" value="1"/>
</dbReference>
<dbReference type="GO" id="GO:0005794">
    <property type="term" value="C:Golgi apparatus"/>
    <property type="evidence" value="ECO:0007669"/>
    <property type="project" value="UniProtKB-SubCell"/>
</dbReference>
<dbReference type="SUPFAM" id="SSF51905">
    <property type="entry name" value="FAD/NAD(P)-binding domain"/>
    <property type="match status" value="1"/>
</dbReference>
<dbReference type="PANTHER" id="PTHR11787:SF3">
    <property type="entry name" value="RAB GDP DISSOCIATION INHIBITOR ALPHA"/>
    <property type="match status" value="1"/>
</dbReference>
<evidence type="ECO:0000256" key="8">
    <source>
        <dbReference type="RuleBase" id="RU363124"/>
    </source>
</evidence>
<evidence type="ECO:0000256" key="7">
    <source>
        <dbReference type="ARBA" id="ARBA00037119"/>
    </source>
</evidence>
<dbReference type="GO" id="GO:0007264">
    <property type="term" value="P:small GTPase-mediated signal transduction"/>
    <property type="evidence" value="ECO:0007669"/>
    <property type="project" value="InterPro"/>
</dbReference>
<dbReference type="GO" id="GO:0005093">
    <property type="term" value="F:Rab GDP-dissociation inhibitor activity"/>
    <property type="evidence" value="ECO:0007669"/>
    <property type="project" value="InterPro"/>
</dbReference>
<evidence type="ECO:0000256" key="3">
    <source>
        <dbReference type="ARBA" id="ARBA00005593"/>
    </source>
</evidence>
<dbReference type="Pfam" id="PF00996">
    <property type="entry name" value="GDI"/>
    <property type="match status" value="2"/>
</dbReference>
<proteinExistence type="inferred from homology"/>
<evidence type="ECO:0000256" key="4">
    <source>
        <dbReference type="ARBA" id="ARBA00022468"/>
    </source>
</evidence>
<dbReference type="PRINTS" id="PR00892">
    <property type="entry name" value="RABGDI"/>
</dbReference>
<dbReference type="FunFam" id="3.50.50.60:FF:000158">
    <property type="entry name" value="Rab GDP dissociation inhibitor"/>
    <property type="match status" value="1"/>
</dbReference>
<dbReference type="Proteomes" id="UP001108240">
    <property type="component" value="Unplaced"/>
</dbReference>
<dbReference type="GeneTree" id="ENSGT00950000182994"/>
<dbReference type="PRINTS" id="PR00891">
    <property type="entry name" value="RABGDIREP"/>
</dbReference>
<comment type="similarity">
    <text evidence="3 8">Belongs to the Rab GDI family.</text>
</comment>
<dbReference type="GO" id="GO:0015031">
    <property type="term" value="P:protein transport"/>
    <property type="evidence" value="ECO:0007669"/>
    <property type="project" value="InterPro"/>
</dbReference>
<evidence type="ECO:0000313" key="9">
    <source>
        <dbReference type="Ensembl" id="ENSCCRP00000080487.1"/>
    </source>
</evidence>
<keyword evidence="4 8" id="KW-0343">GTPase activation</keyword>
<dbReference type="FunFam" id="3.30.519.10:FF:000014">
    <property type="entry name" value="Rab GDP dissociation inhibitor"/>
    <property type="match status" value="1"/>
</dbReference>
<evidence type="ECO:0000256" key="2">
    <source>
        <dbReference type="ARBA" id="ARBA00004601"/>
    </source>
</evidence>
<dbReference type="PANTHER" id="PTHR11787">
    <property type="entry name" value="RAB GDP-DISSOCIATION INHIBITOR"/>
    <property type="match status" value="1"/>
</dbReference>
<dbReference type="InterPro" id="IPR036188">
    <property type="entry name" value="FAD/NAD-bd_sf"/>
</dbReference>
<dbReference type="AlphaFoldDB" id="A0A8C1EYJ8"/>
<dbReference type="Gene3D" id="3.50.50.60">
    <property type="entry name" value="FAD/NAD(P)-binding domain"/>
    <property type="match status" value="2"/>
</dbReference>
<comment type="function">
    <text evidence="8">Regulates the GDP/GTP exchange reaction of most RAB proteins by inhibiting the dissociation of GDP from them, and the subsequent binding of GTP.</text>
</comment>
<keyword evidence="6" id="KW-0333">Golgi apparatus</keyword>
<dbReference type="Gene3D" id="1.10.405.10">
    <property type="entry name" value="Guanine Nucleotide Dissociation Inhibitor, domain 1"/>
    <property type="match status" value="1"/>
</dbReference>
<dbReference type="Gene3D" id="3.30.519.10">
    <property type="entry name" value="Guanine Nucleotide Dissociation Inhibitor, domain 2"/>
    <property type="match status" value="2"/>
</dbReference>
<keyword evidence="10" id="KW-1185">Reference proteome</keyword>
<organism evidence="9 10">
    <name type="scientific">Cyprinus carpio carpio</name>
    <dbReference type="NCBI Taxonomy" id="630221"/>
    <lineage>
        <taxon>Eukaryota</taxon>
        <taxon>Metazoa</taxon>
        <taxon>Chordata</taxon>
        <taxon>Craniata</taxon>
        <taxon>Vertebrata</taxon>
        <taxon>Euteleostomi</taxon>
        <taxon>Actinopterygii</taxon>
        <taxon>Neopterygii</taxon>
        <taxon>Teleostei</taxon>
        <taxon>Ostariophysi</taxon>
        <taxon>Cypriniformes</taxon>
        <taxon>Cyprinidae</taxon>
        <taxon>Cyprininae</taxon>
        <taxon>Cyprinus</taxon>
    </lineage>
</organism>
<comment type="subcellular location">
    <subcellularLocation>
        <location evidence="1 8">Cytoplasm</location>
    </subcellularLocation>
    <subcellularLocation>
        <location evidence="2">Golgi apparatus</location>
        <location evidence="2">trans-Golgi network</location>
    </subcellularLocation>
</comment>
<evidence type="ECO:0000313" key="10">
    <source>
        <dbReference type="Proteomes" id="UP001108240"/>
    </source>
</evidence>
<sequence length="371" mass="42227">RMPEFDVIVLGTGLKECVLSGLMSVNGKKVLHMDSNPYYGGECASISPLEELYKRFQVSAPSKSMGSGKDWNVDLIPKFLLANGQLVKMLLYTEVTRYLDFKVIEGSFVYKGGKIHKVPCTETETHNSDLMGMFDKRRFRKFMSFIMNFEENDPRTYHDMDPHRTTMRDVFRHFDLGDDVMEFTGHALALHISDDYLEQPCLMTIQRIKLYSESLVFRCKQLICDPSYAPERVKKAGRVIRVICLLNHPIKNTHDANSCQIIIPQTHLNRKSDIYICLLSFAHNVAAEGKYMAVVSTMVETCNPEKEVQPGLALLEPILEKFVSVSNLLIPMDDGRRSQVRTLRCALDVSTSQRMPLTACVSHLDLHLPLV</sequence>
<reference evidence="9" key="2">
    <citation type="submission" date="2025-09" db="UniProtKB">
        <authorList>
            <consortium name="Ensembl"/>
        </authorList>
    </citation>
    <scope>IDENTIFICATION</scope>
</reference>
<dbReference type="GO" id="GO:0005096">
    <property type="term" value="F:GTPase activator activity"/>
    <property type="evidence" value="ECO:0007669"/>
    <property type="project" value="UniProtKB-KW"/>
</dbReference>
<protein>
    <recommendedName>
        <fullName evidence="8">Rab GDP dissociation inhibitor</fullName>
    </recommendedName>
</protein>
<name>A0A8C1EYJ8_CYPCA</name>
<dbReference type="Ensembl" id="ENSCCRT00000087347.2">
    <property type="protein sequence ID" value="ENSCCRP00000080487.1"/>
    <property type="gene ID" value="ENSCCRG00000043679.2"/>
</dbReference>
<evidence type="ECO:0000256" key="1">
    <source>
        <dbReference type="ARBA" id="ARBA00004496"/>
    </source>
</evidence>
<dbReference type="GO" id="GO:0016192">
    <property type="term" value="P:vesicle-mediated transport"/>
    <property type="evidence" value="ECO:0007669"/>
    <property type="project" value="TreeGrafter"/>
</dbReference>
<dbReference type="InterPro" id="IPR018203">
    <property type="entry name" value="GDP_dissociation_inhibitor"/>
</dbReference>
<dbReference type="InterPro" id="IPR000806">
    <property type="entry name" value="RabGDI"/>
</dbReference>
<comment type="function">
    <text evidence="7">Regulates the GDP/GTP exchange reaction of most Rab proteins by inhibiting the dissociation of GDP from them, and the subsequent binding of GTP to them. Promotes the dissociation of GDP-bound Rab proteins from the membrane and inhibits their activation. Promotes the dissociation of RAB1A, RAB3A, RAB5A and RAB10 from membranes.</text>
</comment>
<accession>A0A8C1EYJ8</accession>
<evidence type="ECO:0000256" key="6">
    <source>
        <dbReference type="ARBA" id="ARBA00023034"/>
    </source>
</evidence>
<reference evidence="9" key="1">
    <citation type="submission" date="2025-08" db="UniProtKB">
        <authorList>
            <consortium name="Ensembl"/>
        </authorList>
    </citation>
    <scope>IDENTIFICATION</scope>
</reference>
<keyword evidence="5 8" id="KW-0963">Cytoplasm</keyword>
<evidence type="ECO:0000256" key="5">
    <source>
        <dbReference type="ARBA" id="ARBA00022490"/>
    </source>
</evidence>